<accession>G2YTK1</accession>
<gene>
    <name evidence="1" type="ORF">BofuT4_P160500.1</name>
</gene>
<evidence type="ECO:0000313" key="1">
    <source>
        <dbReference type="EMBL" id="CCD54761.1"/>
    </source>
</evidence>
<sequence length="238" mass="26457">MGGCVLRLQLFRFRPASKMLCHCSVSNPSGFAGTAGLLVGLSNFMYHHGGDNAEEKKCTSNLGPVACKVQIRELAYEGGHGMLLTEMIASTITNMNVYHNNPPRTRWSWREGVIVMNHDAFLFPSVPCFDAFQAGLPKILAGTEATQKRIARSSSVSVSVSEDTRRYEYCRKSKETPDRQPKCPWIFHRGPDRMASCSSMWTSGTIDALWNLRMGTVQRIYSSSPLTGNLERDKEANG</sequence>
<name>G2YTK1_BOTF4</name>
<dbReference type="InParanoid" id="G2YTK1"/>
<proteinExistence type="predicted"/>
<evidence type="ECO:0000313" key="2">
    <source>
        <dbReference type="Proteomes" id="UP000008177"/>
    </source>
</evidence>
<dbReference type="HOGENOM" id="CLU_1165677_0_0_1"/>
<dbReference type="Proteomes" id="UP000008177">
    <property type="component" value="Unplaced contigs"/>
</dbReference>
<reference evidence="2" key="1">
    <citation type="journal article" date="2011" name="PLoS Genet.">
        <title>Genomic analysis of the necrotrophic fungal pathogens Sclerotinia sclerotiorum and Botrytis cinerea.</title>
        <authorList>
            <person name="Amselem J."/>
            <person name="Cuomo C.A."/>
            <person name="van Kan J.A."/>
            <person name="Viaud M."/>
            <person name="Benito E.P."/>
            <person name="Couloux A."/>
            <person name="Coutinho P.M."/>
            <person name="de Vries R.P."/>
            <person name="Dyer P.S."/>
            <person name="Fillinger S."/>
            <person name="Fournier E."/>
            <person name="Gout L."/>
            <person name="Hahn M."/>
            <person name="Kohn L."/>
            <person name="Lapalu N."/>
            <person name="Plummer K.M."/>
            <person name="Pradier J.M."/>
            <person name="Quevillon E."/>
            <person name="Sharon A."/>
            <person name="Simon A."/>
            <person name="ten Have A."/>
            <person name="Tudzynski B."/>
            <person name="Tudzynski P."/>
            <person name="Wincker P."/>
            <person name="Andrew M."/>
            <person name="Anthouard V."/>
            <person name="Beever R.E."/>
            <person name="Beffa R."/>
            <person name="Benoit I."/>
            <person name="Bouzid O."/>
            <person name="Brault B."/>
            <person name="Chen Z."/>
            <person name="Choquer M."/>
            <person name="Collemare J."/>
            <person name="Cotton P."/>
            <person name="Danchin E.G."/>
            <person name="Da Silva C."/>
            <person name="Gautier A."/>
            <person name="Giraud C."/>
            <person name="Giraud T."/>
            <person name="Gonzalez C."/>
            <person name="Grossetete S."/>
            <person name="Guldener U."/>
            <person name="Henrissat B."/>
            <person name="Howlett B.J."/>
            <person name="Kodira C."/>
            <person name="Kretschmer M."/>
            <person name="Lappartient A."/>
            <person name="Leroch M."/>
            <person name="Levis C."/>
            <person name="Mauceli E."/>
            <person name="Neuveglise C."/>
            <person name="Oeser B."/>
            <person name="Pearson M."/>
            <person name="Poulain J."/>
            <person name="Poussereau N."/>
            <person name="Quesneville H."/>
            <person name="Rascle C."/>
            <person name="Schumacher J."/>
            <person name="Segurens B."/>
            <person name="Sexton A."/>
            <person name="Silva E."/>
            <person name="Sirven C."/>
            <person name="Soanes D.M."/>
            <person name="Talbot N.J."/>
            <person name="Templeton M."/>
            <person name="Yandava C."/>
            <person name="Yarden O."/>
            <person name="Zeng Q."/>
            <person name="Rollins J.A."/>
            <person name="Lebrun M.H."/>
            <person name="Dickman M."/>
        </authorList>
    </citation>
    <scope>NUCLEOTIDE SEQUENCE [LARGE SCALE GENOMIC DNA]</scope>
    <source>
        <strain evidence="2">T4</strain>
    </source>
</reference>
<dbReference type="EMBL" id="FQ790352">
    <property type="protein sequence ID" value="CCD54761.1"/>
    <property type="molecule type" value="Genomic_DNA"/>
</dbReference>
<organism evidence="1 2">
    <name type="scientific">Botryotinia fuckeliana (strain T4)</name>
    <name type="common">Noble rot fungus</name>
    <name type="synonym">Botrytis cinerea</name>
    <dbReference type="NCBI Taxonomy" id="999810"/>
    <lineage>
        <taxon>Eukaryota</taxon>
        <taxon>Fungi</taxon>
        <taxon>Dikarya</taxon>
        <taxon>Ascomycota</taxon>
        <taxon>Pezizomycotina</taxon>
        <taxon>Leotiomycetes</taxon>
        <taxon>Helotiales</taxon>
        <taxon>Sclerotiniaceae</taxon>
        <taxon>Botrytis</taxon>
    </lineage>
</organism>
<dbReference type="AlphaFoldDB" id="G2YTK1"/>
<protein>
    <submittedName>
        <fullName evidence="1">Uncharacterized protein</fullName>
    </submittedName>
</protein>